<feature type="transmembrane region" description="Helical" evidence="1">
    <location>
        <begin position="125"/>
        <end position="147"/>
    </location>
</feature>
<dbReference type="Proteomes" id="UP000324973">
    <property type="component" value="Unassembled WGS sequence"/>
</dbReference>
<comment type="caution">
    <text evidence="2">The sequence shown here is derived from an EMBL/GenBank/DDBJ whole genome shotgun (WGS) entry which is preliminary data.</text>
</comment>
<evidence type="ECO:0000313" key="3">
    <source>
        <dbReference type="Proteomes" id="UP000324973"/>
    </source>
</evidence>
<dbReference type="EMBL" id="VTFT01000001">
    <property type="protein sequence ID" value="TYT25738.1"/>
    <property type="molecule type" value="Genomic_DNA"/>
</dbReference>
<evidence type="ECO:0000256" key="1">
    <source>
        <dbReference type="SAM" id="Phobius"/>
    </source>
</evidence>
<dbReference type="RefSeq" id="WP_149102287.1">
    <property type="nucleotide sequence ID" value="NZ_VTFT01000001.1"/>
</dbReference>
<feature type="transmembrane region" description="Helical" evidence="1">
    <location>
        <begin position="189"/>
        <end position="206"/>
    </location>
</feature>
<evidence type="ECO:0000313" key="2">
    <source>
        <dbReference type="EMBL" id="TYT25738.1"/>
    </source>
</evidence>
<keyword evidence="1" id="KW-0472">Membrane</keyword>
<keyword evidence="1" id="KW-0812">Transmembrane</keyword>
<feature type="transmembrane region" description="Helical" evidence="1">
    <location>
        <begin position="59"/>
        <end position="79"/>
    </location>
</feature>
<feature type="transmembrane region" description="Helical" evidence="1">
    <location>
        <begin position="26"/>
        <end position="47"/>
    </location>
</feature>
<proteinExistence type="predicted"/>
<reference evidence="2 3" key="1">
    <citation type="submission" date="2019-08" db="EMBL/GenBank/DDBJ databases">
        <title>Luteimonas viscosus sp. nov., isolated from soil of a sunflower field.</title>
        <authorList>
            <person name="Jianli Z."/>
            <person name="Ying Z."/>
        </authorList>
    </citation>
    <scope>NUCLEOTIDE SEQUENCE [LARGE SCALE GENOMIC DNA]</scope>
    <source>
        <strain evidence="2 3">XBU10</strain>
    </source>
</reference>
<keyword evidence="1" id="KW-1133">Transmembrane helix</keyword>
<dbReference type="AlphaFoldDB" id="A0A5D4XM31"/>
<name>A0A5D4XM31_9GAMM</name>
<gene>
    <name evidence="2" type="ORF">FZO89_05425</name>
</gene>
<accession>A0A5D4XM31</accession>
<dbReference type="Pfam" id="PF06532">
    <property type="entry name" value="NrsF"/>
    <property type="match status" value="1"/>
</dbReference>
<sequence>MDHENPLIARLAAGLQPVRPQQSRTGWMSVALAVLATGVLVHLLFGLQPVTILRSAGRWFVLGELLLAGLGLAAAFATIRMAWPERAGRPGAFWVVCLASLAPLSALALLAIPGAHPSAAAGVDGHWQCAAMGTASAALVAGVLVRWLRHGAPACPKRAGLYAGIASGALGSAVYGLSCPLGDFQHWALWHFVPVLACALLGRWLLPRWLRW</sequence>
<dbReference type="InterPro" id="IPR009495">
    <property type="entry name" value="NrsF"/>
</dbReference>
<organism evidence="2 3">
    <name type="scientific">Luteimonas viscosa</name>
    <dbReference type="NCBI Taxonomy" id="1132694"/>
    <lineage>
        <taxon>Bacteria</taxon>
        <taxon>Pseudomonadati</taxon>
        <taxon>Pseudomonadota</taxon>
        <taxon>Gammaproteobacteria</taxon>
        <taxon>Lysobacterales</taxon>
        <taxon>Lysobacteraceae</taxon>
        <taxon>Luteimonas</taxon>
    </lineage>
</organism>
<feature type="transmembrane region" description="Helical" evidence="1">
    <location>
        <begin position="91"/>
        <end position="113"/>
    </location>
</feature>
<dbReference type="OrthoDB" id="7390889at2"/>
<protein>
    <submittedName>
        <fullName evidence="2">DUF1109 domain-containing protein</fullName>
    </submittedName>
</protein>
<feature type="transmembrane region" description="Helical" evidence="1">
    <location>
        <begin position="159"/>
        <end position="177"/>
    </location>
</feature>
<keyword evidence="3" id="KW-1185">Reference proteome</keyword>